<proteinExistence type="predicted"/>
<organism evidence="5 6">
    <name type="scientific">Mycetocola miduiensis</name>
    <dbReference type="NCBI Taxonomy" id="995034"/>
    <lineage>
        <taxon>Bacteria</taxon>
        <taxon>Bacillati</taxon>
        <taxon>Actinomycetota</taxon>
        <taxon>Actinomycetes</taxon>
        <taxon>Micrococcales</taxon>
        <taxon>Microbacteriaceae</taxon>
        <taxon>Mycetocola</taxon>
    </lineage>
</organism>
<dbReference type="InterPro" id="IPR000524">
    <property type="entry name" value="Tscrpt_reg_HTH_GntR"/>
</dbReference>
<feature type="domain" description="HTH gntR-type" evidence="4">
    <location>
        <begin position="3"/>
        <end position="70"/>
    </location>
</feature>
<dbReference type="SUPFAM" id="SSF48008">
    <property type="entry name" value="GntR ligand-binding domain-like"/>
    <property type="match status" value="1"/>
</dbReference>
<dbReference type="InterPro" id="IPR011711">
    <property type="entry name" value="GntR_C"/>
</dbReference>
<evidence type="ECO:0000313" key="5">
    <source>
        <dbReference type="EMBL" id="SFN82845.1"/>
    </source>
</evidence>
<evidence type="ECO:0000256" key="3">
    <source>
        <dbReference type="ARBA" id="ARBA00023163"/>
    </source>
</evidence>
<dbReference type="STRING" id="995034.SAMN05216219_2254"/>
<dbReference type="AlphaFoldDB" id="A0A1I5C744"/>
<dbReference type="GO" id="GO:0003700">
    <property type="term" value="F:DNA-binding transcription factor activity"/>
    <property type="evidence" value="ECO:0007669"/>
    <property type="project" value="InterPro"/>
</dbReference>
<reference evidence="6" key="1">
    <citation type="submission" date="2016-10" db="EMBL/GenBank/DDBJ databases">
        <authorList>
            <person name="Varghese N."/>
            <person name="Submissions S."/>
        </authorList>
    </citation>
    <scope>NUCLEOTIDE SEQUENCE [LARGE SCALE GENOMIC DNA]</scope>
    <source>
        <strain evidence="6">CGMCC 1.11101</strain>
    </source>
</reference>
<name>A0A1I5C744_9MICO</name>
<dbReference type="InterPro" id="IPR008920">
    <property type="entry name" value="TF_FadR/GntR_C"/>
</dbReference>
<keyword evidence="2" id="KW-0238">DNA-binding</keyword>
<dbReference type="SUPFAM" id="SSF46785">
    <property type="entry name" value="Winged helix' DNA-binding domain"/>
    <property type="match status" value="1"/>
</dbReference>
<evidence type="ECO:0000313" key="6">
    <source>
        <dbReference type="Proteomes" id="UP000198867"/>
    </source>
</evidence>
<sequence length="233" mass="25169">MATGMHGDVLNELGRRIAAGDPRPGTILKLAQLEQDHSASRTVIREAIRVLENIGMVAARRRVGITVQPREHWDALDPSLIQWSLRGPLRHQQLESLMELRVAVEPMAASLAAERATVTQRAELLRLAEQLNDLGQQGLGQTEEYLGADIAFHGLLLTSSGNPLLAAMATPIAEELAGRTKLGLHPTVPAPGTLEQHLVLARAIASGDRKEAEAHSHAHLLGVWREIAEGNGP</sequence>
<dbReference type="PANTHER" id="PTHR43537:SF44">
    <property type="entry name" value="GNTR FAMILY REGULATORY PROTEIN"/>
    <property type="match status" value="1"/>
</dbReference>
<dbReference type="Gene3D" id="1.20.120.530">
    <property type="entry name" value="GntR ligand-binding domain-like"/>
    <property type="match status" value="1"/>
</dbReference>
<dbReference type="OrthoDB" id="4164516at2"/>
<evidence type="ECO:0000256" key="2">
    <source>
        <dbReference type="ARBA" id="ARBA00023125"/>
    </source>
</evidence>
<keyword evidence="6" id="KW-1185">Reference proteome</keyword>
<keyword evidence="1" id="KW-0805">Transcription regulation</keyword>
<dbReference type="InterPro" id="IPR036390">
    <property type="entry name" value="WH_DNA-bd_sf"/>
</dbReference>
<dbReference type="GO" id="GO:0003677">
    <property type="term" value="F:DNA binding"/>
    <property type="evidence" value="ECO:0007669"/>
    <property type="project" value="UniProtKB-KW"/>
</dbReference>
<gene>
    <name evidence="5" type="ORF">SAMN05216219_2254</name>
</gene>
<dbReference type="Proteomes" id="UP000198867">
    <property type="component" value="Unassembled WGS sequence"/>
</dbReference>
<evidence type="ECO:0000256" key="1">
    <source>
        <dbReference type="ARBA" id="ARBA00023015"/>
    </source>
</evidence>
<dbReference type="Gene3D" id="1.10.10.10">
    <property type="entry name" value="Winged helix-like DNA-binding domain superfamily/Winged helix DNA-binding domain"/>
    <property type="match status" value="1"/>
</dbReference>
<dbReference type="PANTHER" id="PTHR43537">
    <property type="entry name" value="TRANSCRIPTIONAL REGULATOR, GNTR FAMILY"/>
    <property type="match status" value="1"/>
</dbReference>
<protein>
    <submittedName>
        <fullName evidence="5">Transcriptional regulator, GntR family</fullName>
    </submittedName>
</protein>
<accession>A0A1I5C744</accession>
<dbReference type="Pfam" id="PF07729">
    <property type="entry name" value="FCD"/>
    <property type="match status" value="1"/>
</dbReference>
<dbReference type="PROSITE" id="PS50949">
    <property type="entry name" value="HTH_GNTR"/>
    <property type="match status" value="1"/>
</dbReference>
<dbReference type="SMART" id="SM00895">
    <property type="entry name" value="FCD"/>
    <property type="match status" value="1"/>
</dbReference>
<dbReference type="SMART" id="SM00345">
    <property type="entry name" value="HTH_GNTR"/>
    <property type="match status" value="1"/>
</dbReference>
<keyword evidence="3" id="KW-0804">Transcription</keyword>
<dbReference type="InterPro" id="IPR036388">
    <property type="entry name" value="WH-like_DNA-bd_sf"/>
</dbReference>
<evidence type="ECO:0000259" key="4">
    <source>
        <dbReference type="PROSITE" id="PS50949"/>
    </source>
</evidence>
<dbReference type="EMBL" id="FOVM01000006">
    <property type="protein sequence ID" value="SFN82845.1"/>
    <property type="molecule type" value="Genomic_DNA"/>
</dbReference>
<dbReference type="Pfam" id="PF00392">
    <property type="entry name" value="GntR"/>
    <property type="match status" value="1"/>
</dbReference>
<dbReference type="RefSeq" id="WP_090711471.1">
    <property type="nucleotide sequence ID" value="NZ_FOVM01000006.1"/>
</dbReference>